<keyword evidence="5" id="KW-1185">Reference proteome</keyword>
<feature type="domain" description="MmgE/PrpD N-terminal" evidence="3">
    <location>
        <begin position="87"/>
        <end position="227"/>
    </location>
</feature>
<evidence type="ECO:0000256" key="1">
    <source>
        <dbReference type="ARBA" id="ARBA00006174"/>
    </source>
</evidence>
<dbReference type="RefSeq" id="WP_085485471.1">
    <property type="nucleotide sequence ID" value="NZ_FXAT01000005.1"/>
</dbReference>
<keyword evidence="2" id="KW-0175">Coiled coil</keyword>
<feature type="coiled-coil region" evidence="2">
    <location>
        <begin position="28"/>
        <end position="55"/>
    </location>
</feature>
<dbReference type="Proteomes" id="UP000193228">
    <property type="component" value="Unassembled WGS sequence"/>
</dbReference>
<dbReference type="InterPro" id="IPR005656">
    <property type="entry name" value="MmgE_PrpD"/>
</dbReference>
<comment type="similarity">
    <text evidence="1">Belongs to the PrpD family.</text>
</comment>
<reference evidence="5" key="1">
    <citation type="submission" date="2017-04" db="EMBL/GenBank/DDBJ databases">
        <authorList>
            <person name="Varghese N."/>
            <person name="Submissions S."/>
        </authorList>
    </citation>
    <scope>NUCLEOTIDE SEQUENCE [LARGE SCALE GENOMIC DNA]</scope>
    <source>
        <strain evidence="5">LMG 29540</strain>
    </source>
</reference>
<dbReference type="PANTHER" id="PTHR16943:SF8">
    <property type="entry name" value="2-METHYLCITRATE DEHYDRATASE"/>
    <property type="match status" value="1"/>
</dbReference>
<gene>
    <name evidence="4" type="ORF">SAMN06265784_105375</name>
</gene>
<dbReference type="AlphaFoldDB" id="A0A1X7LBX2"/>
<dbReference type="GO" id="GO:0016829">
    <property type="term" value="F:lyase activity"/>
    <property type="evidence" value="ECO:0007669"/>
    <property type="project" value="InterPro"/>
</dbReference>
<dbReference type="Pfam" id="PF03972">
    <property type="entry name" value="MmgE_PrpD_N"/>
    <property type="match status" value="1"/>
</dbReference>
<dbReference type="Gene3D" id="1.10.4100.10">
    <property type="entry name" value="2-methylcitrate dehydratase PrpD"/>
    <property type="match status" value="1"/>
</dbReference>
<dbReference type="PANTHER" id="PTHR16943">
    <property type="entry name" value="2-METHYLCITRATE DEHYDRATASE-RELATED"/>
    <property type="match status" value="1"/>
</dbReference>
<dbReference type="SUPFAM" id="SSF103378">
    <property type="entry name" value="2-methylcitrate dehydratase PrpD"/>
    <property type="match status" value="1"/>
</dbReference>
<evidence type="ECO:0000256" key="2">
    <source>
        <dbReference type="SAM" id="Coils"/>
    </source>
</evidence>
<protein>
    <submittedName>
        <fullName evidence="4">MmgE/PrpD family protein</fullName>
    </submittedName>
</protein>
<dbReference type="OrthoDB" id="9096553at2"/>
<sequence length="248" mass="25608">MHNPAAQSAVSDALTGFTAIPLTDQHVRSAAQRKLDEARKQIAEAGDTAQQLAVLLQAQDPTHDSTPNDTRTRAWLLGAILAKQTPASTATPILAAVIATGSKLAASDDEIAAAAAIGIEAAARLLAAVDNDEFRARWNGSSAVGILGAALALARLHRLDAARTRHALGIAATQAAGLARNEGQPMSAIETGKAAADAIEAVLLAKHGFTSAPASIDGRRGFAALMAYRFDEASIIEGLGTRWVSLPQ</sequence>
<name>A0A1X7LBX2_9BURK</name>
<evidence type="ECO:0000259" key="3">
    <source>
        <dbReference type="Pfam" id="PF03972"/>
    </source>
</evidence>
<dbReference type="EMBL" id="FXAT01000005">
    <property type="protein sequence ID" value="SMG50994.1"/>
    <property type="molecule type" value="Genomic_DNA"/>
</dbReference>
<evidence type="ECO:0000313" key="4">
    <source>
        <dbReference type="EMBL" id="SMG50994.1"/>
    </source>
</evidence>
<accession>A0A1X7LBX2</accession>
<dbReference type="InterPro" id="IPR042183">
    <property type="entry name" value="MmgE/PrpD_sf_1"/>
</dbReference>
<evidence type="ECO:0000313" key="5">
    <source>
        <dbReference type="Proteomes" id="UP000193228"/>
    </source>
</evidence>
<dbReference type="STRING" id="1515439.SAMN06265784_105375"/>
<dbReference type="InterPro" id="IPR036148">
    <property type="entry name" value="MmgE/PrpD_sf"/>
</dbReference>
<organism evidence="4 5">
    <name type="scientific">Paraburkholderia susongensis</name>
    <dbReference type="NCBI Taxonomy" id="1515439"/>
    <lineage>
        <taxon>Bacteria</taxon>
        <taxon>Pseudomonadati</taxon>
        <taxon>Pseudomonadota</taxon>
        <taxon>Betaproteobacteria</taxon>
        <taxon>Burkholderiales</taxon>
        <taxon>Burkholderiaceae</taxon>
        <taxon>Paraburkholderia</taxon>
    </lineage>
</organism>
<dbReference type="InterPro" id="IPR045336">
    <property type="entry name" value="MmgE_PrpD_N"/>
</dbReference>
<proteinExistence type="inferred from homology"/>